<dbReference type="EMBL" id="SGXM01000001">
    <property type="protein sequence ID" value="RZT42490.1"/>
    <property type="molecule type" value="Genomic_DNA"/>
</dbReference>
<dbReference type="Proteomes" id="UP000291078">
    <property type="component" value="Unassembled WGS sequence"/>
</dbReference>
<evidence type="ECO:0008006" key="3">
    <source>
        <dbReference type="Google" id="ProtNLM"/>
    </source>
</evidence>
<dbReference type="OrthoDB" id="8970832at2"/>
<comment type="caution">
    <text evidence="1">The sequence shown here is derived from an EMBL/GenBank/DDBJ whole genome shotgun (WGS) entry which is preliminary data.</text>
</comment>
<dbReference type="AlphaFoldDB" id="A0A4Q7S9K6"/>
<keyword evidence="2" id="KW-1185">Reference proteome</keyword>
<evidence type="ECO:0000313" key="2">
    <source>
        <dbReference type="Proteomes" id="UP000291078"/>
    </source>
</evidence>
<organism evidence="1 2">
    <name type="scientific">Cupriavidus agavae</name>
    <dbReference type="NCBI Taxonomy" id="1001822"/>
    <lineage>
        <taxon>Bacteria</taxon>
        <taxon>Pseudomonadati</taxon>
        <taxon>Pseudomonadota</taxon>
        <taxon>Betaproteobacteria</taxon>
        <taxon>Burkholderiales</taxon>
        <taxon>Burkholderiaceae</taxon>
        <taxon>Cupriavidus</taxon>
    </lineage>
</organism>
<reference evidence="1 2" key="1">
    <citation type="journal article" date="2015" name="Stand. Genomic Sci.">
        <title>Genomic Encyclopedia of Bacterial and Archaeal Type Strains, Phase III: the genomes of soil and plant-associated and newly described type strains.</title>
        <authorList>
            <person name="Whitman W.B."/>
            <person name="Woyke T."/>
            <person name="Klenk H.P."/>
            <person name="Zhou Y."/>
            <person name="Lilburn T.G."/>
            <person name="Beck B.J."/>
            <person name="De Vos P."/>
            <person name="Vandamme P."/>
            <person name="Eisen J.A."/>
            <person name="Garrity G."/>
            <person name="Hugenholtz P."/>
            <person name="Kyrpides N.C."/>
        </authorList>
    </citation>
    <scope>NUCLEOTIDE SEQUENCE [LARGE SCALE GENOMIC DNA]</scope>
    <source>
        <strain evidence="1 2">ASC-9842</strain>
    </source>
</reference>
<gene>
    <name evidence="1" type="ORF">EV147_1526</name>
</gene>
<protein>
    <recommendedName>
        <fullName evidence="3">DUF465 domain-containing protein</fullName>
    </recommendedName>
</protein>
<sequence length="74" mass="8401">MQKGKMLRDLIVLDRYIAEREAELRRTEIAARQVAHPAGTPPPAEPPEVAALRRTIYVLRARRDTLNGQVKRVA</sequence>
<proteinExistence type="predicted"/>
<accession>A0A4Q7S9K6</accession>
<dbReference type="RefSeq" id="WP_130390478.1">
    <property type="nucleotide sequence ID" value="NZ_SGXM01000001.1"/>
</dbReference>
<evidence type="ECO:0000313" key="1">
    <source>
        <dbReference type="EMBL" id="RZT42490.1"/>
    </source>
</evidence>
<name>A0A4Q7S9K6_9BURK</name>